<dbReference type="Proteomes" id="UP000789375">
    <property type="component" value="Unassembled WGS sequence"/>
</dbReference>
<evidence type="ECO:0000313" key="1">
    <source>
        <dbReference type="EMBL" id="CAG8550448.1"/>
    </source>
</evidence>
<evidence type="ECO:0000313" key="2">
    <source>
        <dbReference type="Proteomes" id="UP000789375"/>
    </source>
</evidence>
<comment type="caution">
    <text evidence="1">The sequence shown here is derived from an EMBL/GenBank/DDBJ whole genome shotgun (WGS) entry which is preliminary data.</text>
</comment>
<accession>A0A9N9FR26</accession>
<keyword evidence="2" id="KW-1185">Reference proteome</keyword>
<proteinExistence type="predicted"/>
<gene>
    <name evidence="1" type="ORF">FMOSSE_LOCUS6439</name>
</gene>
<organism evidence="1 2">
    <name type="scientific">Funneliformis mosseae</name>
    <name type="common">Endomycorrhizal fungus</name>
    <name type="synonym">Glomus mosseae</name>
    <dbReference type="NCBI Taxonomy" id="27381"/>
    <lineage>
        <taxon>Eukaryota</taxon>
        <taxon>Fungi</taxon>
        <taxon>Fungi incertae sedis</taxon>
        <taxon>Mucoromycota</taxon>
        <taxon>Glomeromycotina</taxon>
        <taxon>Glomeromycetes</taxon>
        <taxon>Glomerales</taxon>
        <taxon>Glomeraceae</taxon>
        <taxon>Funneliformis</taxon>
    </lineage>
</organism>
<name>A0A9N9FR26_FUNMO</name>
<protein>
    <submittedName>
        <fullName evidence="1">12900_t:CDS:1</fullName>
    </submittedName>
</protein>
<sequence length="264" mass="30807">MSSPKKPKISLRYKYQDNDPVRIRLSSEEPSVSDIETKIINRYNLKLPTVADYEKITKDNPIIVENVEAQALNEIWVRYEDQTITLSQQLKYYALNSETPISELYNTNENALEIVIDDVTSRMSKLAIHDKDEPNFEYVSLAFNHEFKDDSNYVQNFHNYITLCHHKSKDRDSYMPYISIVQSSGYGKSRLIKEYARQLAKDPVKWFNNFLVMAISLIDTKHNPSEFWERHPKDNGDSIWEPAIEATNACEITKNQELKISVVM</sequence>
<dbReference type="AlphaFoldDB" id="A0A9N9FR26"/>
<reference evidence="1" key="1">
    <citation type="submission" date="2021-06" db="EMBL/GenBank/DDBJ databases">
        <authorList>
            <person name="Kallberg Y."/>
            <person name="Tangrot J."/>
            <person name="Rosling A."/>
        </authorList>
    </citation>
    <scope>NUCLEOTIDE SEQUENCE</scope>
    <source>
        <strain evidence="1">87-6 pot B 2015</strain>
    </source>
</reference>
<dbReference type="EMBL" id="CAJVPP010001352">
    <property type="protein sequence ID" value="CAG8550448.1"/>
    <property type="molecule type" value="Genomic_DNA"/>
</dbReference>